<protein>
    <recommendedName>
        <fullName evidence="4">T9SS C-terminal target domain-containing protein</fullName>
    </recommendedName>
</protein>
<dbReference type="Proteomes" id="UP000247681">
    <property type="component" value="Unassembled WGS sequence"/>
</dbReference>
<feature type="signal peptide" evidence="1">
    <location>
        <begin position="1"/>
        <end position="21"/>
    </location>
</feature>
<organism evidence="2 3">
    <name type="scientific">Flavobacterium hydrophilum</name>
    <dbReference type="NCBI Taxonomy" id="2211445"/>
    <lineage>
        <taxon>Bacteria</taxon>
        <taxon>Pseudomonadati</taxon>
        <taxon>Bacteroidota</taxon>
        <taxon>Flavobacteriia</taxon>
        <taxon>Flavobacteriales</taxon>
        <taxon>Flavobacteriaceae</taxon>
        <taxon>Flavobacterium</taxon>
    </lineage>
</organism>
<reference evidence="2 3" key="1">
    <citation type="submission" date="2018-05" db="EMBL/GenBank/DDBJ databases">
        <title>Flavobacterium sp. strain IMCC34758, incomplete genome.</title>
        <authorList>
            <person name="Joung Y."/>
        </authorList>
    </citation>
    <scope>NUCLEOTIDE SEQUENCE [LARGE SCALE GENOMIC DNA]</scope>
    <source>
        <strain evidence="2 3">IMCC34758</strain>
    </source>
</reference>
<dbReference type="OrthoDB" id="1652165at2"/>
<keyword evidence="1" id="KW-0732">Signal</keyword>
<evidence type="ECO:0000313" key="3">
    <source>
        <dbReference type="Proteomes" id="UP000247681"/>
    </source>
</evidence>
<evidence type="ECO:0000256" key="1">
    <source>
        <dbReference type="SAM" id="SignalP"/>
    </source>
</evidence>
<name>A0A2V4C090_9FLAO</name>
<proteinExistence type="predicted"/>
<dbReference type="RefSeq" id="WP_110347291.1">
    <property type="nucleotide sequence ID" value="NZ_QJHL01000003.1"/>
</dbReference>
<dbReference type="AlphaFoldDB" id="A0A2V4C090"/>
<comment type="caution">
    <text evidence="2">The sequence shown here is derived from an EMBL/GenBank/DDBJ whole genome shotgun (WGS) entry which is preliminary data.</text>
</comment>
<dbReference type="EMBL" id="QJHL01000003">
    <property type="protein sequence ID" value="PXY44565.1"/>
    <property type="molecule type" value="Genomic_DNA"/>
</dbReference>
<accession>A0A2V4C090</accession>
<keyword evidence="3" id="KW-1185">Reference proteome</keyword>
<feature type="chain" id="PRO_5016080054" description="T9SS C-terminal target domain-containing protein" evidence="1">
    <location>
        <begin position="22"/>
        <end position="276"/>
    </location>
</feature>
<gene>
    <name evidence="2" type="ORF">DMB68_13950</name>
</gene>
<sequence length="276" mass="31007">MKKIFITGSIFMIFICSFGQSATHTFNDVNRVSENNIQSFKSSKTSKPSLLEKHRVWLNMTNTEGAFKQLLVGYIEGATNGYDGDFDGITLDRNPFIDFYSINSGKNLVIQGRALPFNESDVVPLGYRTIIAGEFTISIDEVDGMFVNRPVYLEDKLTNTINDLRQSSYTFTTQIGVFNNRFVLRHTNTALASDEFEAVNDVVSIGIKNQIISINSTVENIDKVFVYGISGEQLSNKENIRDTHLMIPDLPSTQQILLVKVFLENGKSITKKALFK</sequence>
<evidence type="ECO:0000313" key="2">
    <source>
        <dbReference type="EMBL" id="PXY44565.1"/>
    </source>
</evidence>
<evidence type="ECO:0008006" key="4">
    <source>
        <dbReference type="Google" id="ProtNLM"/>
    </source>
</evidence>
<dbReference type="NCBIfam" id="NF033708">
    <property type="entry name" value="T9SS_Cterm_ChiA"/>
    <property type="match status" value="1"/>
</dbReference>